<feature type="region of interest" description="Disordered" evidence="4">
    <location>
        <begin position="1465"/>
        <end position="1524"/>
    </location>
</feature>
<evidence type="ECO:0000313" key="8">
    <source>
        <dbReference type="Proteomes" id="UP000886829"/>
    </source>
</evidence>
<feature type="region of interest" description="Disordered" evidence="4">
    <location>
        <begin position="1152"/>
        <end position="1212"/>
    </location>
</feature>
<sequence>MFSRFFQIRKISDLTRICILPVMVLSIFLSFYLCVDMEKIQDKSQDLVKSAIPNVMATQQSAINLVQLKNEVELMVTAPDMARARQAYSDALMFINELHSSTNQELTRHSVDILFSLNHLWKLRLQLNDMRVSVNDSLHYMDTLLRLIAHEKPELFPEVVLVNSNYIELFQSNTKLRNLLQDHINYAQMIRQRMHLKGKPIGDKHAAQDHTLAERALAERTAPAVPNVSSWEEALAIADAATDVEAEGSESSEVADSTGDDEAGATASAAPESIGSRRPQDLEDLEWIYDDDNIYSVKDEAQIEQDNEAAWTQAVAEMEKMAPDVDWHLLDHTHSDQRDAYAEEYASFIAAADAADAAGATADATGAAAASEEASQELSASADNAEPAGFISAEDQLKNKGLNESEIAHNRALLSIMNHGMTESALPEDDSLAAAAATVSSHEGVRARALVHFLALYETELKSFEPRWHIFMKLHHVFAYDAHNLLFSLDEISQSYTSGETDLLHKELSEISDLATETMPMVMVTIGFSLVGFWLVIFMLNRYIMVPLKNIARILIKFRHTKNISAQKYEAFASQEHLVEIREIVDVLPQLFADFSKMSEKSDVLEQRYDELLKHTKYDALTKILNRGSLNQLIKEVGTKTPAHFAVAMIDIDFFKNLNDTMGHQRGDEVLFAVAQTLQGNLSKKDLVFRYGGEEFCVFLSEISAINAYKVASRLCKTISDLKLINEGVPSNVVTVSIGLSLVTSSESQFRVDELINQADKALYLAKRNGRNQVVACPRSMVVAMSESQSLHTSRKLAQRAADADAAADAADAAALAALMEQEGLNVVKNSADAEPAASPVDSDALAAKAAAADSAAISAALNTANAADTTKSDNWAKSGLPETLVEREKAKKALAAAALSKAEESLSSDPKVRALVQQNLIVQAKSDELPAEPSLSSQAAARIHDVKTSTVPASPDKGAEHDIIMNGTLRPIHSVERADYINADHEEYDPEERAPADCAISSQDVAILQAKDKLIAQLRIPPKSTFNREEADALSQAQAVSGDNEPSFISSNSEEQGKGLSAQSYGADAASDEPAEKHSGAEPQESAEISFTNTHYGEIGLRSGKMVDNLMASPITVVTSQGMTQEKFNDHEAVSEQDLKLYAHQTRARQWRREQEEHKEVEVVAEGDGGSSIYIPASHEHAAHAGGEQKSSASDSQDYPSERPAPKSALSAYQKALAAYEVRTAHAKQQQERTHNQVAATEAAVAQERAAKDLERAQAAHSEHYYLQEANAPTLVSFDFISEAATSRKQKRLWRKKQHEQEDSQKPDWDALAAAAAADHEQSVAANAFTQAHGQADNADADVIADDSEGEDHGLSEDEVDNRLYEAIYGDHSSEIQTPSAQPQLSDSADANANANGNSNSNSNSKDASDDASNLEAINREVEQKLRVVSTWGSDQAAEEHLSQEVASFSPEGRNPVSAEQLKIEAESDTKDSEAASVNSAMSANSTDSANSADSHPEQGVVPEKGATNSNVHASGPMLMGGDPNAQPILDEELLNKMIAERSGYDEIDDVLGDAHNLMHGRDLSVPVSLFNIEHFIPDPKDHIRNIQGKIIGISSTMHDKMVARQKARTNSPDSEPESWAHALSGFFMHEEKSKRNAISQSYLPKVSADDANDHDVVPDEVLEQERLLQQQQMQFQRQAEESTSVVPMSFDEQQAVQLSAKRNAHNVQPQSQTSQSSAKDRKGLAYMTIDQVVSGLYQRVRRGYFLVSGRSAELSIDTGESSHDENLRHLERNRGSIQQSRQNFTFEYVQNVRGKKADGRLAEELAQDLAQAYQGKEKDRPAAGVTNKAQTSEQGKAELKTKAVAEPKLAQQAEPAKPAATESEQQK</sequence>
<evidence type="ECO:0000256" key="5">
    <source>
        <dbReference type="SAM" id="Phobius"/>
    </source>
</evidence>
<gene>
    <name evidence="7" type="ORF">H9850_08300</name>
</gene>
<dbReference type="InterPro" id="IPR029787">
    <property type="entry name" value="Nucleotide_cyclase"/>
</dbReference>
<dbReference type="Pfam" id="PF00990">
    <property type="entry name" value="GGDEF"/>
    <property type="match status" value="1"/>
</dbReference>
<feature type="domain" description="GGDEF" evidence="6">
    <location>
        <begin position="643"/>
        <end position="779"/>
    </location>
</feature>
<dbReference type="GO" id="GO:0052621">
    <property type="term" value="F:diguanylate cyclase activity"/>
    <property type="evidence" value="ECO:0007669"/>
    <property type="project" value="UniProtKB-EC"/>
</dbReference>
<evidence type="ECO:0000313" key="7">
    <source>
        <dbReference type="EMBL" id="HIX57455.1"/>
    </source>
</evidence>
<dbReference type="Gene3D" id="3.30.70.270">
    <property type="match status" value="1"/>
</dbReference>
<feature type="compositionally biased region" description="Polar residues" evidence="4">
    <location>
        <begin position="1707"/>
        <end position="1719"/>
    </location>
</feature>
<keyword evidence="5" id="KW-0472">Membrane</keyword>
<name>A0A9D1WDZ7_9GAMM</name>
<feature type="compositionally biased region" description="Basic and acidic residues" evidence="4">
    <location>
        <begin position="1300"/>
        <end position="1310"/>
    </location>
</feature>
<dbReference type="GO" id="GO:1902201">
    <property type="term" value="P:negative regulation of bacterial-type flagellum-dependent cell motility"/>
    <property type="evidence" value="ECO:0007669"/>
    <property type="project" value="TreeGrafter"/>
</dbReference>
<feature type="region of interest" description="Disordered" evidence="4">
    <location>
        <begin position="1028"/>
        <end position="1092"/>
    </location>
</feature>
<feature type="region of interest" description="Disordered" evidence="4">
    <location>
        <begin position="1377"/>
        <end position="1414"/>
    </location>
</feature>
<dbReference type="InterPro" id="IPR043128">
    <property type="entry name" value="Rev_trsase/Diguanyl_cyclase"/>
</dbReference>
<feature type="compositionally biased region" description="Low complexity" evidence="4">
    <location>
        <begin position="1476"/>
        <end position="1495"/>
    </location>
</feature>
<dbReference type="SMART" id="SM00267">
    <property type="entry name" value="GGDEF"/>
    <property type="match status" value="1"/>
</dbReference>
<dbReference type="EC" id="2.7.7.65" evidence="2"/>
<dbReference type="CDD" id="cd01949">
    <property type="entry name" value="GGDEF"/>
    <property type="match status" value="1"/>
</dbReference>
<dbReference type="PANTHER" id="PTHR45138:SF9">
    <property type="entry name" value="DIGUANYLATE CYCLASE DGCM-RELATED"/>
    <property type="match status" value="1"/>
</dbReference>
<feature type="region of interest" description="Disordered" evidence="4">
    <location>
        <begin position="1293"/>
        <end position="1319"/>
    </location>
</feature>
<dbReference type="PANTHER" id="PTHR45138">
    <property type="entry name" value="REGULATORY COMPONENTS OF SENSORY TRANSDUCTION SYSTEM"/>
    <property type="match status" value="1"/>
</dbReference>
<evidence type="ECO:0000256" key="2">
    <source>
        <dbReference type="ARBA" id="ARBA00012528"/>
    </source>
</evidence>
<dbReference type="SUPFAM" id="SSF55073">
    <property type="entry name" value="Nucleotide cyclase"/>
    <property type="match status" value="1"/>
</dbReference>
<dbReference type="InterPro" id="IPR000160">
    <property type="entry name" value="GGDEF_dom"/>
</dbReference>
<keyword evidence="5" id="KW-1133">Transmembrane helix</keyword>
<feature type="transmembrane region" description="Helical" evidence="5">
    <location>
        <begin position="14"/>
        <end position="35"/>
    </location>
</feature>
<protein>
    <recommendedName>
        <fullName evidence="2">diguanylate cyclase</fullName>
        <ecNumber evidence="2">2.7.7.65</ecNumber>
    </recommendedName>
</protein>
<feature type="region of interest" description="Disordered" evidence="4">
    <location>
        <begin position="242"/>
        <end position="282"/>
    </location>
</feature>
<feature type="region of interest" description="Disordered" evidence="4">
    <location>
        <begin position="1815"/>
        <end position="1869"/>
    </location>
</feature>
<comment type="catalytic activity">
    <reaction evidence="3">
        <text>2 GTP = 3',3'-c-di-GMP + 2 diphosphate</text>
        <dbReference type="Rhea" id="RHEA:24898"/>
        <dbReference type="ChEBI" id="CHEBI:33019"/>
        <dbReference type="ChEBI" id="CHEBI:37565"/>
        <dbReference type="ChEBI" id="CHEBI:58805"/>
        <dbReference type="EC" id="2.7.7.65"/>
    </reaction>
</comment>
<dbReference type="EMBL" id="DXEV01000166">
    <property type="protein sequence ID" value="HIX57455.1"/>
    <property type="molecule type" value="Genomic_DNA"/>
</dbReference>
<dbReference type="GO" id="GO:0005886">
    <property type="term" value="C:plasma membrane"/>
    <property type="evidence" value="ECO:0007669"/>
    <property type="project" value="TreeGrafter"/>
</dbReference>
<comment type="cofactor">
    <cofactor evidence="1">
        <name>Mg(2+)</name>
        <dbReference type="ChEBI" id="CHEBI:18420"/>
    </cofactor>
</comment>
<proteinExistence type="predicted"/>
<feature type="compositionally biased region" description="Low complexity" evidence="4">
    <location>
        <begin position="1387"/>
        <end position="1414"/>
    </location>
</feature>
<evidence type="ECO:0000259" key="6">
    <source>
        <dbReference type="PROSITE" id="PS50887"/>
    </source>
</evidence>
<accession>A0A9D1WDZ7</accession>
<dbReference type="FunFam" id="3.30.70.270:FF:000001">
    <property type="entry name" value="Diguanylate cyclase domain protein"/>
    <property type="match status" value="1"/>
</dbReference>
<feature type="compositionally biased region" description="Polar residues" evidence="4">
    <location>
        <begin position="1377"/>
        <end position="1386"/>
    </location>
</feature>
<organism evidence="7 8">
    <name type="scientific">Candidatus Anaerobiospirillum pullistercoris</name>
    <dbReference type="NCBI Taxonomy" id="2838452"/>
    <lineage>
        <taxon>Bacteria</taxon>
        <taxon>Pseudomonadati</taxon>
        <taxon>Pseudomonadota</taxon>
        <taxon>Gammaproteobacteria</taxon>
        <taxon>Aeromonadales</taxon>
        <taxon>Succinivibrionaceae</taxon>
        <taxon>Anaerobiospirillum</taxon>
    </lineage>
</organism>
<feature type="compositionally biased region" description="Basic and acidic residues" evidence="4">
    <location>
        <begin position="1465"/>
        <end position="1475"/>
    </location>
</feature>
<feature type="compositionally biased region" description="Basic and acidic residues" evidence="4">
    <location>
        <begin position="1152"/>
        <end position="1163"/>
    </location>
</feature>
<keyword evidence="5" id="KW-0812">Transmembrane</keyword>
<feature type="transmembrane region" description="Helical" evidence="5">
    <location>
        <begin position="521"/>
        <end position="540"/>
    </location>
</feature>
<comment type="caution">
    <text evidence="7">The sequence shown here is derived from an EMBL/GenBank/DDBJ whole genome shotgun (WGS) entry which is preliminary data.</text>
</comment>
<dbReference type="Proteomes" id="UP000886829">
    <property type="component" value="Unassembled WGS sequence"/>
</dbReference>
<evidence type="ECO:0000256" key="1">
    <source>
        <dbReference type="ARBA" id="ARBA00001946"/>
    </source>
</evidence>
<dbReference type="InterPro" id="IPR050469">
    <property type="entry name" value="Diguanylate_Cyclase"/>
</dbReference>
<evidence type="ECO:0000256" key="3">
    <source>
        <dbReference type="ARBA" id="ARBA00034247"/>
    </source>
</evidence>
<reference evidence="7" key="2">
    <citation type="submission" date="2021-04" db="EMBL/GenBank/DDBJ databases">
        <authorList>
            <person name="Gilroy R."/>
        </authorList>
    </citation>
    <scope>NUCLEOTIDE SEQUENCE</scope>
    <source>
        <strain evidence="7">USASDec5-558</strain>
    </source>
</reference>
<dbReference type="GO" id="GO:0043709">
    <property type="term" value="P:cell adhesion involved in single-species biofilm formation"/>
    <property type="evidence" value="ECO:0007669"/>
    <property type="project" value="TreeGrafter"/>
</dbReference>
<dbReference type="PROSITE" id="PS50887">
    <property type="entry name" value="GGDEF"/>
    <property type="match status" value="1"/>
</dbReference>
<feature type="compositionally biased region" description="Basic and acidic residues" evidence="4">
    <location>
        <begin position="1837"/>
        <end position="1847"/>
    </location>
</feature>
<dbReference type="NCBIfam" id="TIGR00254">
    <property type="entry name" value="GGDEF"/>
    <property type="match status" value="1"/>
</dbReference>
<evidence type="ECO:0000256" key="4">
    <source>
        <dbReference type="SAM" id="MobiDB-lite"/>
    </source>
</evidence>
<feature type="region of interest" description="Disordered" evidence="4">
    <location>
        <begin position="1701"/>
        <end position="1722"/>
    </location>
</feature>
<reference evidence="7" key="1">
    <citation type="journal article" date="2021" name="PeerJ">
        <title>Extensive microbial diversity within the chicken gut microbiome revealed by metagenomics and culture.</title>
        <authorList>
            <person name="Gilroy R."/>
            <person name="Ravi A."/>
            <person name="Getino M."/>
            <person name="Pursley I."/>
            <person name="Horton D.L."/>
            <person name="Alikhan N.F."/>
            <person name="Baker D."/>
            <person name="Gharbi K."/>
            <person name="Hall N."/>
            <person name="Watson M."/>
            <person name="Adriaenssens E.M."/>
            <person name="Foster-Nyarko E."/>
            <person name="Jarju S."/>
            <person name="Secka A."/>
            <person name="Antonio M."/>
            <person name="Oren A."/>
            <person name="Chaudhuri R.R."/>
            <person name="La Ragione R."/>
            <person name="Hildebrand F."/>
            <person name="Pallen M.J."/>
        </authorList>
    </citation>
    <scope>NUCLEOTIDE SEQUENCE</scope>
    <source>
        <strain evidence="7">USASDec5-558</strain>
    </source>
</reference>
<feature type="compositionally biased region" description="Polar residues" evidence="4">
    <location>
        <begin position="1190"/>
        <end position="1200"/>
    </location>
</feature>